<organism evidence="3 4">
    <name type="scientific">Trematosphaeria pertusa</name>
    <dbReference type="NCBI Taxonomy" id="390896"/>
    <lineage>
        <taxon>Eukaryota</taxon>
        <taxon>Fungi</taxon>
        <taxon>Dikarya</taxon>
        <taxon>Ascomycota</taxon>
        <taxon>Pezizomycotina</taxon>
        <taxon>Dothideomycetes</taxon>
        <taxon>Pleosporomycetidae</taxon>
        <taxon>Pleosporales</taxon>
        <taxon>Massarineae</taxon>
        <taxon>Trematosphaeriaceae</taxon>
        <taxon>Trematosphaeria</taxon>
    </lineage>
</organism>
<feature type="region of interest" description="Disordered" evidence="1">
    <location>
        <begin position="397"/>
        <end position="432"/>
    </location>
</feature>
<name>A0A6A6IEA1_9PLEO</name>
<accession>A0A6A6IEA1</accession>
<protein>
    <submittedName>
        <fullName evidence="3">Uncharacterized protein</fullName>
    </submittedName>
</protein>
<feature type="region of interest" description="Disordered" evidence="1">
    <location>
        <begin position="259"/>
        <end position="317"/>
    </location>
</feature>
<proteinExistence type="predicted"/>
<dbReference type="Proteomes" id="UP000800094">
    <property type="component" value="Unassembled WGS sequence"/>
</dbReference>
<evidence type="ECO:0000256" key="1">
    <source>
        <dbReference type="SAM" id="MobiDB-lite"/>
    </source>
</evidence>
<gene>
    <name evidence="3" type="ORF">BU26DRAFT_506103</name>
</gene>
<keyword evidence="4" id="KW-1185">Reference proteome</keyword>
<keyword evidence="2" id="KW-0732">Signal</keyword>
<dbReference type="RefSeq" id="XP_033683392.1">
    <property type="nucleotide sequence ID" value="XM_033826890.1"/>
</dbReference>
<evidence type="ECO:0000256" key="2">
    <source>
        <dbReference type="SAM" id="SignalP"/>
    </source>
</evidence>
<feature type="signal peptide" evidence="2">
    <location>
        <begin position="1"/>
        <end position="19"/>
    </location>
</feature>
<sequence length="445" mass="47899">MKLPLLLLLALLYASSTMAGDPSSRTVLETRITTLVARTRGLSGNAEDLEGSVGGAKPRRDMDDVVTTTAIGTTSRSELALRHPNGPILSRPSSTTTAPQERCTIRSGQNSTDCIQSAPCGVMFLNIQMIYDNLNVGSHPPWSVDHEFQEKFCNTTLHQPSYDIDFYCCKACLESAHFRQHRWSDTMLDFCQTPNPSVYLLLLAVLDLVRDANSTDAAKVFIRSNIWHITTWSTYFFSSPGLMAPTGWSSSDGPGCASSLNLSSTSTSLSTSPSTTPPASEPPPSTTSTTSTNTSTPNPADLLSQLPPSWPYTSPGPARHPGQIATYTLTKPFPQNGVAGIVLAPLLWFPRFVNGQQQHPLADYTPSVLWPDGRATGSAALSTASWSWLEPKISDSRIEGTSTRASVSGETDSRIGPTSTRGPVSGETGTSGEVRVSKMPWWGLV</sequence>
<dbReference type="GeneID" id="54580220"/>
<reference evidence="3" key="1">
    <citation type="journal article" date="2020" name="Stud. Mycol.">
        <title>101 Dothideomycetes genomes: a test case for predicting lifestyles and emergence of pathogens.</title>
        <authorList>
            <person name="Haridas S."/>
            <person name="Albert R."/>
            <person name="Binder M."/>
            <person name="Bloem J."/>
            <person name="Labutti K."/>
            <person name="Salamov A."/>
            <person name="Andreopoulos B."/>
            <person name="Baker S."/>
            <person name="Barry K."/>
            <person name="Bills G."/>
            <person name="Bluhm B."/>
            <person name="Cannon C."/>
            <person name="Castanera R."/>
            <person name="Culley D."/>
            <person name="Daum C."/>
            <person name="Ezra D."/>
            <person name="Gonzalez J."/>
            <person name="Henrissat B."/>
            <person name="Kuo A."/>
            <person name="Liang C."/>
            <person name="Lipzen A."/>
            <person name="Lutzoni F."/>
            <person name="Magnuson J."/>
            <person name="Mondo S."/>
            <person name="Nolan M."/>
            <person name="Ohm R."/>
            <person name="Pangilinan J."/>
            <person name="Park H.-J."/>
            <person name="Ramirez L."/>
            <person name="Alfaro M."/>
            <person name="Sun H."/>
            <person name="Tritt A."/>
            <person name="Yoshinaga Y."/>
            <person name="Zwiers L.-H."/>
            <person name="Turgeon B."/>
            <person name="Goodwin S."/>
            <person name="Spatafora J."/>
            <person name="Crous P."/>
            <person name="Grigoriev I."/>
        </authorList>
    </citation>
    <scope>NUCLEOTIDE SEQUENCE</scope>
    <source>
        <strain evidence="3">CBS 122368</strain>
    </source>
</reference>
<evidence type="ECO:0000313" key="3">
    <source>
        <dbReference type="EMBL" id="KAF2248388.1"/>
    </source>
</evidence>
<feature type="compositionally biased region" description="Pro residues" evidence="1">
    <location>
        <begin position="275"/>
        <end position="285"/>
    </location>
</feature>
<feature type="chain" id="PRO_5025583592" evidence="2">
    <location>
        <begin position="20"/>
        <end position="445"/>
    </location>
</feature>
<dbReference type="EMBL" id="ML987196">
    <property type="protein sequence ID" value="KAF2248388.1"/>
    <property type="molecule type" value="Genomic_DNA"/>
</dbReference>
<feature type="compositionally biased region" description="Polar residues" evidence="1">
    <location>
        <begin position="399"/>
        <end position="431"/>
    </location>
</feature>
<dbReference type="AlphaFoldDB" id="A0A6A6IEA1"/>
<evidence type="ECO:0000313" key="4">
    <source>
        <dbReference type="Proteomes" id="UP000800094"/>
    </source>
</evidence>
<feature type="compositionally biased region" description="Low complexity" evidence="1">
    <location>
        <begin position="259"/>
        <end position="274"/>
    </location>
</feature>
<feature type="compositionally biased region" description="Low complexity" evidence="1">
    <location>
        <begin position="286"/>
        <end position="300"/>
    </location>
</feature>